<keyword evidence="3" id="KW-0001">2Fe-2S</keyword>
<evidence type="ECO:0000259" key="9">
    <source>
        <dbReference type="PROSITE" id="PS51384"/>
    </source>
</evidence>
<dbReference type="PRINTS" id="PR00409">
    <property type="entry name" value="PHDIOXRDTASE"/>
</dbReference>
<dbReference type="Pfam" id="PF00111">
    <property type="entry name" value="Fer2"/>
    <property type="match status" value="1"/>
</dbReference>
<keyword evidence="5" id="KW-0560">Oxidoreductase</keyword>
<evidence type="ECO:0000313" key="11">
    <source>
        <dbReference type="Proteomes" id="UP001565927"/>
    </source>
</evidence>
<dbReference type="SUPFAM" id="SSF52343">
    <property type="entry name" value="Ferredoxin reductase-like, C-terminal NADP-linked domain"/>
    <property type="match status" value="1"/>
</dbReference>
<dbReference type="InterPro" id="IPR012675">
    <property type="entry name" value="Beta-grasp_dom_sf"/>
</dbReference>
<feature type="domain" description="FAD-binding FR-type" evidence="9">
    <location>
        <begin position="1"/>
        <end position="98"/>
    </location>
</feature>
<dbReference type="InterPro" id="IPR006058">
    <property type="entry name" value="2Fe2S_fd_BS"/>
</dbReference>
<dbReference type="PROSITE" id="PS00197">
    <property type="entry name" value="2FE2S_FER_1"/>
    <property type="match status" value="1"/>
</dbReference>
<evidence type="ECO:0000313" key="10">
    <source>
        <dbReference type="EMBL" id="MEZ0165144.1"/>
    </source>
</evidence>
<dbReference type="SUPFAM" id="SSF63380">
    <property type="entry name" value="Riboflavin synthase domain-like"/>
    <property type="match status" value="1"/>
</dbReference>
<dbReference type="Gene3D" id="3.10.20.30">
    <property type="match status" value="1"/>
</dbReference>
<evidence type="ECO:0000256" key="2">
    <source>
        <dbReference type="ARBA" id="ARBA00022630"/>
    </source>
</evidence>
<evidence type="ECO:0000256" key="3">
    <source>
        <dbReference type="ARBA" id="ARBA00022714"/>
    </source>
</evidence>
<dbReference type="Proteomes" id="UP001565927">
    <property type="component" value="Unassembled WGS sequence"/>
</dbReference>
<dbReference type="InterPro" id="IPR039261">
    <property type="entry name" value="FNR_nucleotide-bd"/>
</dbReference>
<dbReference type="CDD" id="cd00207">
    <property type="entry name" value="fer2"/>
    <property type="match status" value="1"/>
</dbReference>
<evidence type="ECO:0000256" key="7">
    <source>
        <dbReference type="ARBA" id="ARBA00023014"/>
    </source>
</evidence>
<organism evidence="10 11">
    <name type="scientific">Kineococcus halophytocola</name>
    <dbReference type="NCBI Taxonomy" id="3234027"/>
    <lineage>
        <taxon>Bacteria</taxon>
        <taxon>Bacillati</taxon>
        <taxon>Actinomycetota</taxon>
        <taxon>Actinomycetes</taxon>
        <taxon>Kineosporiales</taxon>
        <taxon>Kineosporiaceae</taxon>
        <taxon>Kineococcus</taxon>
    </lineage>
</organism>
<dbReference type="InterPro" id="IPR036010">
    <property type="entry name" value="2Fe-2S_ferredoxin-like_sf"/>
</dbReference>
<comment type="caution">
    <text evidence="10">The sequence shown here is derived from an EMBL/GenBank/DDBJ whole genome shotgun (WGS) entry which is preliminary data.</text>
</comment>
<dbReference type="Gene3D" id="2.40.30.10">
    <property type="entry name" value="Translation factors"/>
    <property type="match status" value="1"/>
</dbReference>
<dbReference type="PANTHER" id="PTHR47354:SF1">
    <property type="entry name" value="CARNITINE MONOOXYGENASE REDUCTASE SUBUNIT"/>
    <property type="match status" value="1"/>
</dbReference>
<dbReference type="EMBL" id="JBGFTU010000010">
    <property type="protein sequence ID" value="MEZ0165144.1"/>
    <property type="molecule type" value="Genomic_DNA"/>
</dbReference>
<name>A0ABV4H1E5_9ACTN</name>
<evidence type="ECO:0000256" key="1">
    <source>
        <dbReference type="ARBA" id="ARBA00001974"/>
    </source>
</evidence>
<evidence type="ECO:0000256" key="6">
    <source>
        <dbReference type="ARBA" id="ARBA00023004"/>
    </source>
</evidence>
<comment type="cofactor">
    <cofactor evidence="1">
        <name>FAD</name>
        <dbReference type="ChEBI" id="CHEBI:57692"/>
    </cofactor>
</comment>
<evidence type="ECO:0000259" key="8">
    <source>
        <dbReference type="PROSITE" id="PS51085"/>
    </source>
</evidence>
<keyword evidence="2" id="KW-0285">Flavoprotein</keyword>
<dbReference type="InterPro" id="IPR017927">
    <property type="entry name" value="FAD-bd_FR_type"/>
</dbReference>
<evidence type="ECO:0000256" key="4">
    <source>
        <dbReference type="ARBA" id="ARBA00022723"/>
    </source>
</evidence>
<sequence length="308" mass="33256">MRVVTKTEVADGVVALSLADPEGRRLPDWAPGSHVDLVLPDGLTRQYSLCGDRWDAHTYRIGVLREADGRGASQFVHDRLRVGDLVGVGAPRNSFPLVPSSSYLFVASGIGITPLLPMIQQADLLGADWRLLYSGRRKASMAFLDELSAYGERVRLHPRDECGPLVLERFLGEPRGGVKVYCCGPVRLLDAIEAACADWPRHALHIERFVAVQAGPPALEGPFEVELTRTGRTVTVTPDVSVLDAVRGAGADVLSSCGQGLCGTCETEVVEGVPDHRDSLLDDVGRAANDCMYVCVSRSCTPRLVLDL</sequence>
<proteinExistence type="predicted"/>
<reference evidence="10 11" key="1">
    <citation type="submission" date="2024-07" db="EMBL/GenBank/DDBJ databases">
        <authorList>
            <person name="Thanompreechachai J."/>
            <person name="Duangmal K."/>
        </authorList>
    </citation>
    <scope>NUCLEOTIDE SEQUENCE [LARGE SCALE GENOMIC DNA]</scope>
    <source>
        <strain evidence="10 11">LSe6-4</strain>
    </source>
</reference>
<keyword evidence="6" id="KW-0408">Iron</keyword>
<dbReference type="Gene3D" id="3.40.50.80">
    <property type="entry name" value="Nucleotide-binding domain of ferredoxin-NADP reductase (FNR) module"/>
    <property type="match status" value="1"/>
</dbReference>
<keyword evidence="7" id="KW-0411">Iron-sulfur</keyword>
<dbReference type="InterPro" id="IPR017938">
    <property type="entry name" value="Riboflavin_synthase-like_b-brl"/>
</dbReference>
<feature type="domain" description="2Fe-2S ferredoxin-type" evidence="8">
    <location>
        <begin position="223"/>
        <end position="308"/>
    </location>
</feature>
<evidence type="ECO:0000256" key="5">
    <source>
        <dbReference type="ARBA" id="ARBA00023002"/>
    </source>
</evidence>
<dbReference type="PROSITE" id="PS51085">
    <property type="entry name" value="2FE2S_FER_2"/>
    <property type="match status" value="1"/>
</dbReference>
<gene>
    <name evidence="10" type="ORF">AB2L27_10260</name>
</gene>
<dbReference type="PROSITE" id="PS51384">
    <property type="entry name" value="FAD_FR"/>
    <property type="match status" value="1"/>
</dbReference>
<keyword evidence="11" id="KW-1185">Reference proteome</keyword>
<dbReference type="InterPro" id="IPR001041">
    <property type="entry name" value="2Fe-2S_ferredoxin-type"/>
</dbReference>
<dbReference type="PANTHER" id="PTHR47354">
    <property type="entry name" value="NADH OXIDOREDUCTASE HCR"/>
    <property type="match status" value="1"/>
</dbReference>
<dbReference type="RefSeq" id="WP_370441370.1">
    <property type="nucleotide sequence ID" value="NZ_JBGFTU010000010.1"/>
</dbReference>
<dbReference type="CDD" id="cd06185">
    <property type="entry name" value="PDR_like"/>
    <property type="match status" value="1"/>
</dbReference>
<dbReference type="SUPFAM" id="SSF54292">
    <property type="entry name" value="2Fe-2S ferredoxin-like"/>
    <property type="match status" value="1"/>
</dbReference>
<keyword evidence="4" id="KW-0479">Metal-binding</keyword>
<accession>A0ABV4H1E5</accession>
<dbReference type="InterPro" id="IPR050415">
    <property type="entry name" value="MRET"/>
</dbReference>
<protein>
    <submittedName>
        <fullName evidence="10">2Fe-2S iron-sulfur cluster-binding protein</fullName>
    </submittedName>
</protein>